<evidence type="ECO:0000256" key="8">
    <source>
        <dbReference type="ARBA" id="ARBA00023012"/>
    </source>
</evidence>
<dbReference type="PANTHER" id="PTHR24421">
    <property type="entry name" value="NITRATE/NITRITE SENSOR PROTEIN NARX-RELATED"/>
    <property type="match status" value="1"/>
</dbReference>
<dbReference type="SUPFAM" id="SSF55874">
    <property type="entry name" value="ATPase domain of HSP90 chaperone/DNA topoisomerase II/histidine kinase"/>
    <property type="match status" value="1"/>
</dbReference>
<keyword evidence="9" id="KW-0812">Transmembrane</keyword>
<keyword evidence="3" id="KW-0597">Phosphoprotein</keyword>
<comment type="catalytic activity">
    <reaction evidence="1">
        <text>ATP + protein L-histidine = ADP + protein N-phospho-L-histidine.</text>
        <dbReference type="EC" id="2.7.13.3"/>
    </reaction>
</comment>
<feature type="transmembrane region" description="Helical" evidence="9">
    <location>
        <begin position="128"/>
        <end position="147"/>
    </location>
</feature>
<evidence type="ECO:0000256" key="2">
    <source>
        <dbReference type="ARBA" id="ARBA00012438"/>
    </source>
</evidence>
<dbReference type="Proteomes" id="UP000240542">
    <property type="component" value="Unassembled WGS sequence"/>
</dbReference>
<evidence type="ECO:0000256" key="4">
    <source>
        <dbReference type="ARBA" id="ARBA00022679"/>
    </source>
</evidence>
<organism evidence="11 12">
    <name type="scientific">Murinocardiopsis flavida</name>
    <dbReference type="NCBI Taxonomy" id="645275"/>
    <lineage>
        <taxon>Bacteria</taxon>
        <taxon>Bacillati</taxon>
        <taxon>Actinomycetota</taxon>
        <taxon>Actinomycetes</taxon>
        <taxon>Streptosporangiales</taxon>
        <taxon>Nocardiopsidaceae</taxon>
        <taxon>Murinocardiopsis</taxon>
    </lineage>
</organism>
<keyword evidence="5" id="KW-0547">Nucleotide-binding</keyword>
<feature type="transmembrane region" description="Helical" evidence="9">
    <location>
        <begin position="103"/>
        <end position="122"/>
    </location>
</feature>
<sequence>MRDFLRRLEQDDLTVVLLLTGIVLASSFFADPGARAVVPWGLVLILIACGSLYWRRRFPVTVLAVASSTAMLYYVNAFPDGLVILPAMLALVSVVVRGMRWQAWAFGLGFYSAFHGIEVFFLDQPFAAHALGNLSWVLLFLISGEVVRKQNEATDARKEQAAEAQRVHEEALRRSASDERLRLAREVHDVVAHNISLINVQAGTALYLIDAEPGRAREALSTIKSTSRDTLKELRATLGVLRAVDEEAPRAPTPDLADLPELLERSRTSGIAIGFDTEGDTSVLPANVRAAAYRIVQESVTNAVRHSRAGRIDVRVAFDGDDLTVGVSDDGRGAPQGFAAGNGIRGMRERAAALGGALDAGPGDGGGFRVHARLPRSVPYAAGGRDAAAADGSEQRRNLG</sequence>
<reference evidence="11 12" key="1">
    <citation type="submission" date="2018-03" db="EMBL/GenBank/DDBJ databases">
        <title>Genomic Encyclopedia of Archaeal and Bacterial Type Strains, Phase II (KMG-II): from individual species to whole genera.</title>
        <authorList>
            <person name="Goeker M."/>
        </authorList>
    </citation>
    <scope>NUCLEOTIDE SEQUENCE [LARGE SCALE GENOMIC DNA]</scope>
    <source>
        <strain evidence="11 12">DSM 45312</strain>
    </source>
</reference>
<dbReference type="PANTHER" id="PTHR24421:SF10">
    <property type="entry name" value="NITRATE_NITRITE SENSOR PROTEIN NARQ"/>
    <property type="match status" value="1"/>
</dbReference>
<keyword evidence="6 11" id="KW-0418">Kinase</keyword>
<evidence type="ECO:0000256" key="7">
    <source>
        <dbReference type="ARBA" id="ARBA00022840"/>
    </source>
</evidence>
<proteinExistence type="predicted"/>
<feature type="domain" description="Histidine kinase/HSP90-like ATPase" evidence="10">
    <location>
        <begin position="287"/>
        <end position="378"/>
    </location>
</feature>
<dbReference type="EC" id="2.7.13.3" evidence="2"/>
<keyword evidence="8" id="KW-0902">Two-component regulatory system</keyword>
<comment type="caution">
    <text evidence="11">The sequence shown here is derived from an EMBL/GenBank/DDBJ whole genome shotgun (WGS) entry which is preliminary data.</text>
</comment>
<dbReference type="RefSeq" id="WP_106581209.1">
    <property type="nucleotide sequence ID" value="NZ_PYGA01000001.1"/>
</dbReference>
<evidence type="ECO:0000256" key="5">
    <source>
        <dbReference type="ARBA" id="ARBA00022741"/>
    </source>
</evidence>
<feature type="transmembrane region" description="Helical" evidence="9">
    <location>
        <begin position="12"/>
        <end position="30"/>
    </location>
</feature>
<evidence type="ECO:0000256" key="9">
    <source>
        <dbReference type="SAM" id="Phobius"/>
    </source>
</evidence>
<dbReference type="Pfam" id="PF07730">
    <property type="entry name" value="HisKA_3"/>
    <property type="match status" value="1"/>
</dbReference>
<evidence type="ECO:0000256" key="3">
    <source>
        <dbReference type="ARBA" id="ARBA00022553"/>
    </source>
</evidence>
<keyword evidence="7" id="KW-0067">ATP-binding</keyword>
<keyword evidence="4" id="KW-0808">Transferase</keyword>
<keyword evidence="12" id="KW-1185">Reference proteome</keyword>
<evidence type="ECO:0000256" key="6">
    <source>
        <dbReference type="ARBA" id="ARBA00022777"/>
    </source>
</evidence>
<evidence type="ECO:0000313" key="12">
    <source>
        <dbReference type="Proteomes" id="UP000240542"/>
    </source>
</evidence>
<keyword evidence="9" id="KW-0472">Membrane</keyword>
<feature type="transmembrane region" description="Helical" evidence="9">
    <location>
        <begin position="36"/>
        <end position="53"/>
    </location>
</feature>
<evidence type="ECO:0000256" key="1">
    <source>
        <dbReference type="ARBA" id="ARBA00000085"/>
    </source>
</evidence>
<feature type="transmembrane region" description="Helical" evidence="9">
    <location>
        <begin position="81"/>
        <end position="96"/>
    </location>
</feature>
<dbReference type="GO" id="GO:0046983">
    <property type="term" value="F:protein dimerization activity"/>
    <property type="evidence" value="ECO:0007669"/>
    <property type="project" value="InterPro"/>
</dbReference>
<dbReference type="OrthoDB" id="227596at2"/>
<dbReference type="InterPro" id="IPR036890">
    <property type="entry name" value="HATPase_C_sf"/>
</dbReference>
<dbReference type="EMBL" id="PYGA01000001">
    <property type="protein sequence ID" value="PSL01061.1"/>
    <property type="molecule type" value="Genomic_DNA"/>
</dbReference>
<dbReference type="AlphaFoldDB" id="A0A2P8DV35"/>
<dbReference type="Gene3D" id="1.20.5.1930">
    <property type="match status" value="1"/>
</dbReference>
<keyword evidence="9" id="KW-1133">Transmembrane helix</keyword>
<dbReference type="GO" id="GO:0016020">
    <property type="term" value="C:membrane"/>
    <property type="evidence" value="ECO:0007669"/>
    <property type="project" value="InterPro"/>
</dbReference>
<evidence type="ECO:0000313" key="11">
    <source>
        <dbReference type="EMBL" id="PSL01061.1"/>
    </source>
</evidence>
<dbReference type="Gene3D" id="3.30.565.10">
    <property type="entry name" value="Histidine kinase-like ATPase, C-terminal domain"/>
    <property type="match status" value="1"/>
</dbReference>
<name>A0A2P8DV35_9ACTN</name>
<evidence type="ECO:0000259" key="10">
    <source>
        <dbReference type="SMART" id="SM00387"/>
    </source>
</evidence>
<dbReference type="Pfam" id="PF02518">
    <property type="entry name" value="HATPase_c"/>
    <property type="match status" value="1"/>
</dbReference>
<gene>
    <name evidence="11" type="ORF">CLV63_101540</name>
</gene>
<dbReference type="InterPro" id="IPR050482">
    <property type="entry name" value="Sensor_HK_TwoCompSys"/>
</dbReference>
<dbReference type="InterPro" id="IPR011712">
    <property type="entry name" value="Sig_transdc_His_kin_sub3_dim/P"/>
</dbReference>
<dbReference type="CDD" id="cd16917">
    <property type="entry name" value="HATPase_UhpB-NarQ-NarX-like"/>
    <property type="match status" value="1"/>
</dbReference>
<dbReference type="SMART" id="SM00387">
    <property type="entry name" value="HATPase_c"/>
    <property type="match status" value="1"/>
</dbReference>
<accession>A0A2P8DV35</accession>
<dbReference type="InterPro" id="IPR003594">
    <property type="entry name" value="HATPase_dom"/>
</dbReference>
<dbReference type="GO" id="GO:0000155">
    <property type="term" value="F:phosphorelay sensor kinase activity"/>
    <property type="evidence" value="ECO:0007669"/>
    <property type="project" value="InterPro"/>
</dbReference>
<dbReference type="GO" id="GO:0005524">
    <property type="term" value="F:ATP binding"/>
    <property type="evidence" value="ECO:0007669"/>
    <property type="project" value="UniProtKB-KW"/>
</dbReference>
<protein>
    <recommendedName>
        <fullName evidence="2">histidine kinase</fullName>
        <ecNumber evidence="2">2.7.13.3</ecNumber>
    </recommendedName>
</protein>